<dbReference type="CDD" id="cd20070">
    <property type="entry name" value="5TM_YidC_Alb3"/>
    <property type="match status" value="1"/>
</dbReference>
<dbReference type="GO" id="GO:0005886">
    <property type="term" value="C:plasma membrane"/>
    <property type="evidence" value="ECO:0007669"/>
    <property type="project" value="UniProtKB-SubCell"/>
</dbReference>
<dbReference type="GO" id="GO:0051205">
    <property type="term" value="P:protein insertion into membrane"/>
    <property type="evidence" value="ECO:0007669"/>
    <property type="project" value="TreeGrafter"/>
</dbReference>
<keyword evidence="10 13" id="KW-0143">Chaperone</keyword>
<dbReference type="Proteomes" id="UP000054529">
    <property type="component" value="Unassembled WGS sequence"/>
</dbReference>
<comment type="similarity">
    <text evidence="2 13">Belongs to the OXA1/ALB3/YidC family. Type 1 subfamily.</text>
</comment>
<comment type="subunit">
    <text evidence="13">Interacts with the Sec translocase complex via SecD. Specifically interacts with transmembrane segments of nascent integral membrane proteins during membrane integration.</text>
</comment>
<keyword evidence="4 13" id="KW-0813">Transport</keyword>
<accession>A0A0C1S9H3</accession>
<keyword evidence="5 13" id="KW-1003">Cell membrane</keyword>
<evidence type="ECO:0000256" key="3">
    <source>
        <dbReference type="ARBA" id="ARBA00015325"/>
    </source>
</evidence>
<dbReference type="NCBIfam" id="NF002351">
    <property type="entry name" value="PRK01318.1-1"/>
    <property type="match status" value="1"/>
</dbReference>
<organism evidence="16 17">
    <name type="scientific">Candidatus Riesia pediculischaeffi PTSU</name>
    <dbReference type="NCBI Taxonomy" id="1401651"/>
    <lineage>
        <taxon>Bacteria</taxon>
        <taxon>Pseudomonadati</taxon>
        <taxon>Pseudomonadota</taxon>
        <taxon>Gammaproteobacteria</taxon>
        <taxon>Enterobacterales</taxon>
        <taxon>Enterobacteriaceae</taxon>
        <taxon>Candidatus Riesia</taxon>
    </lineage>
</organism>
<comment type="subcellular location">
    <subcellularLocation>
        <location evidence="1">Cell inner membrane</location>
        <topology evidence="1">Multi-pass membrane protein</topology>
    </subcellularLocation>
    <subcellularLocation>
        <location evidence="13">Cell membrane</location>
        <topology evidence="13">Multi-pass membrane protein</topology>
    </subcellularLocation>
</comment>
<feature type="transmembrane region" description="Helical" evidence="13">
    <location>
        <begin position="424"/>
        <end position="444"/>
    </location>
</feature>
<dbReference type="GO" id="GO:0015031">
    <property type="term" value="P:protein transport"/>
    <property type="evidence" value="ECO:0007669"/>
    <property type="project" value="UniProtKB-KW"/>
</dbReference>
<evidence type="ECO:0000256" key="4">
    <source>
        <dbReference type="ARBA" id="ARBA00022448"/>
    </source>
</evidence>
<evidence type="ECO:0000313" key="17">
    <source>
        <dbReference type="Proteomes" id="UP000054529"/>
    </source>
</evidence>
<evidence type="ECO:0000256" key="1">
    <source>
        <dbReference type="ARBA" id="ARBA00004429"/>
    </source>
</evidence>
<feature type="domain" description="Membrane insertase YidC/Oxa/ALB C-terminal" evidence="14">
    <location>
        <begin position="355"/>
        <end position="535"/>
    </location>
</feature>
<evidence type="ECO:0000259" key="14">
    <source>
        <dbReference type="Pfam" id="PF02096"/>
    </source>
</evidence>
<evidence type="ECO:0000313" key="16">
    <source>
        <dbReference type="EMBL" id="KIE63921.1"/>
    </source>
</evidence>
<gene>
    <name evidence="13" type="primary">yidC</name>
    <name evidence="16" type="ORF">P689_12290</name>
</gene>
<feature type="transmembrane region" description="Helical" evidence="13">
    <location>
        <begin position="355"/>
        <end position="373"/>
    </location>
</feature>
<comment type="function">
    <text evidence="13">Required for the insertion and/or proper folding and/or complex formation of integral membrane proteins into the membrane. Involved in integration of membrane proteins that insert both dependently and independently of the Sec translocase complex, as well as at least some lipoproteins. Aids folding of multispanning membrane proteins.</text>
</comment>
<dbReference type="InterPro" id="IPR047196">
    <property type="entry name" value="YidC_ALB_C"/>
</dbReference>
<evidence type="ECO:0000256" key="12">
    <source>
        <dbReference type="ARBA" id="ARBA00033342"/>
    </source>
</evidence>
<dbReference type="EMBL" id="AWXV01000004">
    <property type="protein sequence ID" value="KIE63921.1"/>
    <property type="molecule type" value="Genomic_DNA"/>
</dbReference>
<dbReference type="HAMAP" id="MF_01810">
    <property type="entry name" value="YidC_type1"/>
    <property type="match status" value="1"/>
</dbReference>
<dbReference type="NCBIfam" id="TIGR03592">
    <property type="entry name" value="yidC_oxa1_cterm"/>
    <property type="match status" value="1"/>
</dbReference>
<evidence type="ECO:0000256" key="8">
    <source>
        <dbReference type="ARBA" id="ARBA00022989"/>
    </source>
</evidence>
<evidence type="ECO:0000256" key="2">
    <source>
        <dbReference type="ARBA" id="ARBA00010527"/>
    </source>
</evidence>
<comment type="caution">
    <text evidence="16">The sequence shown here is derived from an EMBL/GenBank/DDBJ whole genome shotgun (WGS) entry which is preliminary data.</text>
</comment>
<keyword evidence="8 13" id="KW-1133">Transmembrane helix</keyword>
<proteinExistence type="inferred from homology"/>
<dbReference type="RefSeq" id="WP_039719741.1">
    <property type="nucleotide sequence ID" value="NZ_AWXV01000004.1"/>
</dbReference>
<evidence type="ECO:0000256" key="11">
    <source>
        <dbReference type="ARBA" id="ARBA00033245"/>
    </source>
</evidence>
<evidence type="ECO:0000256" key="7">
    <source>
        <dbReference type="ARBA" id="ARBA00022927"/>
    </source>
</evidence>
<dbReference type="NCBIfam" id="TIGR03593">
    <property type="entry name" value="yidC_nterm"/>
    <property type="match status" value="1"/>
</dbReference>
<evidence type="ECO:0000256" key="9">
    <source>
        <dbReference type="ARBA" id="ARBA00023136"/>
    </source>
</evidence>
<keyword evidence="6 13" id="KW-0812">Transmembrane</keyword>
<dbReference type="CDD" id="cd19961">
    <property type="entry name" value="EcYidC-like_peri"/>
    <property type="match status" value="1"/>
</dbReference>
<evidence type="ECO:0000256" key="5">
    <source>
        <dbReference type="ARBA" id="ARBA00022475"/>
    </source>
</evidence>
<dbReference type="Pfam" id="PF14849">
    <property type="entry name" value="YidC_periplas"/>
    <property type="match status" value="1"/>
</dbReference>
<dbReference type="PANTHER" id="PTHR12428">
    <property type="entry name" value="OXA1"/>
    <property type="match status" value="1"/>
</dbReference>
<dbReference type="InterPro" id="IPR028053">
    <property type="entry name" value="Membr_insert_YidC_N"/>
</dbReference>
<feature type="transmembrane region" description="Helical" evidence="13">
    <location>
        <begin position="499"/>
        <end position="521"/>
    </location>
</feature>
<evidence type="ECO:0000259" key="15">
    <source>
        <dbReference type="Pfam" id="PF14849"/>
    </source>
</evidence>
<evidence type="ECO:0000256" key="6">
    <source>
        <dbReference type="ARBA" id="ARBA00022692"/>
    </source>
</evidence>
<dbReference type="AlphaFoldDB" id="A0A0C1S9H3"/>
<dbReference type="NCBIfam" id="NF002352">
    <property type="entry name" value="PRK01318.1-3"/>
    <property type="match status" value="1"/>
</dbReference>
<dbReference type="PATRIC" id="fig|1401651.3.peg.354"/>
<sequence length="548" mass="65061">MYPHRNLLLIAFLFVSSLIWQIWKNDKIQEKSSIETEKTNDIPLDRRINRLLQEEDDKSFVKVRTKVFELFIDKKGGDIYRVDLIKYKKKLNSDQPFTMIKTKEDFIYQIQSGFIGKDGPDNMNYDHGIRPTYYAKEDHFIARDKEKYIEVPLFFLGKNKVKYKKIYVFKDDQYDITVKYQIINDSEKDVRISIFGQLKQSIQESNEDNSENHGFSIHSYRGAAYSTDQTKYKKCTFSDLIKNELEIYTKSGWIAMLQQYFASAWILNKEYRNSLYSINFNGNAAIIGYKTPQITVKRNERFQYISKIWIGPELQTEMSRVADHLDLTVDYGWLWFISKPLFQLLQFIHRFVNNWGFSIIIITFIVRGMMYPLTKAQYVSMAKIRFLQPKLEEIRKRSGKDKNKMSQEVIELYRKERVNPLGGCLPVVIQMPIFLALYYMLIGAVELRQAPFIYWIQDLSSRDPYYFLPFLMGITMYLIQKMSPNTTKPDSAHEKIIDYIPIFFTIFFLWFPSGLVLYYFISNLVTIIQQKAIYRVLRKRGLKKSNKN</sequence>
<dbReference type="Gene3D" id="2.70.98.90">
    <property type="match status" value="1"/>
</dbReference>
<dbReference type="HOGENOM" id="CLU_016535_3_0_6"/>
<protein>
    <recommendedName>
        <fullName evidence="3 13">Membrane protein insertase YidC</fullName>
    </recommendedName>
    <alternativeName>
        <fullName evidence="12 13">Foldase YidC</fullName>
    </alternativeName>
    <alternativeName>
        <fullName evidence="11 13">Membrane integrase YidC</fullName>
    </alternativeName>
    <alternativeName>
        <fullName evidence="13">Membrane protein YidC</fullName>
    </alternativeName>
</protein>
<dbReference type="GO" id="GO:0032977">
    <property type="term" value="F:membrane insertase activity"/>
    <property type="evidence" value="ECO:0007669"/>
    <property type="project" value="InterPro"/>
</dbReference>
<dbReference type="PRINTS" id="PR00701">
    <property type="entry name" value="60KDINNERMP"/>
</dbReference>
<dbReference type="PRINTS" id="PR01900">
    <property type="entry name" value="YIDCPROTEIN"/>
</dbReference>
<dbReference type="InterPro" id="IPR038221">
    <property type="entry name" value="YidC_periplasmic_sf"/>
</dbReference>
<dbReference type="InterPro" id="IPR019998">
    <property type="entry name" value="Membr_insert_YidC"/>
</dbReference>
<evidence type="ECO:0000256" key="13">
    <source>
        <dbReference type="HAMAP-Rule" id="MF_01810"/>
    </source>
</evidence>
<dbReference type="OrthoDB" id="9780552at2"/>
<dbReference type="Pfam" id="PF02096">
    <property type="entry name" value="60KD_IMP"/>
    <property type="match status" value="1"/>
</dbReference>
<feature type="domain" description="Membrane insertase YidC N-terminal" evidence="15">
    <location>
        <begin position="61"/>
        <end position="344"/>
    </location>
</feature>
<name>A0A0C1S9H3_9ENTR</name>
<feature type="transmembrane region" description="Helical" evidence="13">
    <location>
        <begin position="464"/>
        <end position="479"/>
    </location>
</feature>
<keyword evidence="9 13" id="KW-0472">Membrane</keyword>
<keyword evidence="7 13" id="KW-0653">Protein transport</keyword>
<reference evidence="16 17" key="1">
    <citation type="journal article" date="2014" name="G3 (Bethesda)">
        <title>Genome sequence of Candidatus Riesia pediculischaeffi, endosymbiont of chimpanzee lice, and genomic comparison of recently acquired endosymbionts from human and chimpanzee lice.</title>
        <authorList>
            <person name="Boyd B.M."/>
            <person name="Allen J.M."/>
            <person name="de Crecy-Lagard V."/>
            <person name="Reed D.L."/>
        </authorList>
    </citation>
    <scope>NUCLEOTIDE SEQUENCE [LARGE SCALE GENOMIC DNA]</scope>
    <source>
        <strain evidence="16 17">PTSU</strain>
    </source>
</reference>
<dbReference type="PANTHER" id="PTHR12428:SF65">
    <property type="entry name" value="CYTOCHROME C OXIDASE ASSEMBLY PROTEIN COX18, MITOCHONDRIAL"/>
    <property type="match status" value="1"/>
</dbReference>
<dbReference type="InterPro" id="IPR001708">
    <property type="entry name" value="YidC/ALB3/OXA1/COX18"/>
</dbReference>
<evidence type="ECO:0000256" key="10">
    <source>
        <dbReference type="ARBA" id="ARBA00023186"/>
    </source>
</evidence>
<dbReference type="InterPro" id="IPR028055">
    <property type="entry name" value="YidC/Oxa/ALB_C"/>
</dbReference>